<feature type="region of interest" description="Disordered" evidence="1">
    <location>
        <begin position="75"/>
        <end position="99"/>
    </location>
</feature>
<evidence type="ECO:0000313" key="3">
    <source>
        <dbReference type="Proteomes" id="UP001177003"/>
    </source>
</evidence>
<sequence length="114" mass="12671">MVLPGFVSGGSIGGPPLIPMPTYQNREQQQQGTSEMSVIQTTLHLKAYLNYGHEDDMVIELENVVRKVHGYTGLGIQKESNNNNRSKNRLTGPSHKPKTPHKLLHLLEVIAMNT</sequence>
<protein>
    <submittedName>
        <fullName evidence="2">Uncharacterized protein</fullName>
    </submittedName>
</protein>
<name>A0AA35YWY8_LACSI</name>
<evidence type="ECO:0000313" key="2">
    <source>
        <dbReference type="EMBL" id="CAI9281700.1"/>
    </source>
</evidence>
<accession>A0AA35YWY8</accession>
<organism evidence="2 3">
    <name type="scientific">Lactuca saligna</name>
    <name type="common">Willowleaf lettuce</name>
    <dbReference type="NCBI Taxonomy" id="75948"/>
    <lineage>
        <taxon>Eukaryota</taxon>
        <taxon>Viridiplantae</taxon>
        <taxon>Streptophyta</taxon>
        <taxon>Embryophyta</taxon>
        <taxon>Tracheophyta</taxon>
        <taxon>Spermatophyta</taxon>
        <taxon>Magnoliopsida</taxon>
        <taxon>eudicotyledons</taxon>
        <taxon>Gunneridae</taxon>
        <taxon>Pentapetalae</taxon>
        <taxon>asterids</taxon>
        <taxon>campanulids</taxon>
        <taxon>Asterales</taxon>
        <taxon>Asteraceae</taxon>
        <taxon>Cichorioideae</taxon>
        <taxon>Cichorieae</taxon>
        <taxon>Lactucinae</taxon>
        <taxon>Lactuca</taxon>
    </lineage>
</organism>
<dbReference type="AlphaFoldDB" id="A0AA35YWY8"/>
<feature type="compositionally biased region" description="Polar residues" evidence="1">
    <location>
        <begin position="22"/>
        <end position="35"/>
    </location>
</feature>
<reference evidence="2" key="1">
    <citation type="submission" date="2023-04" db="EMBL/GenBank/DDBJ databases">
        <authorList>
            <person name="Vijverberg K."/>
            <person name="Xiong W."/>
            <person name="Schranz E."/>
        </authorList>
    </citation>
    <scope>NUCLEOTIDE SEQUENCE</scope>
</reference>
<evidence type="ECO:0000256" key="1">
    <source>
        <dbReference type="SAM" id="MobiDB-lite"/>
    </source>
</evidence>
<keyword evidence="3" id="KW-1185">Reference proteome</keyword>
<proteinExistence type="predicted"/>
<dbReference type="EMBL" id="OX465080">
    <property type="protein sequence ID" value="CAI9281700.1"/>
    <property type="molecule type" value="Genomic_DNA"/>
</dbReference>
<dbReference type="Proteomes" id="UP001177003">
    <property type="component" value="Chromosome 4"/>
</dbReference>
<feature type="region of interest" description="Disordered" evidence="1">
    <location>
        <begin position="14"/>
        <end position="35"/>
    </location>
</feature>
<gene>
    <name evidence="2" type="ORF">LSALG_LOCUS21383</name>
</gene>